<sequence>MKTMRPQQHAALNRQNTGKKNADKADEQTLVRRSPRASSWDPSHSWRNRRSDEKRFLTSLERRYLRDAFLSLEKSHKAFNEGFVVKPQGDRDVADTKLPPPLAKLVENGLINIEKSGNEMRCYLTNPGFAAIKYWLLTQPPNFRVMFPRLYQQLTTTSAKTKIAAKVSPK</sequence>
<protein>
    <submittedName>
        <fullName evidence="2">Uncharacterized protein</fullName>
    </submittedName>
</protein>
<dbReference type="AlphaFoldDB" id="A0A963YUN8"/>
<name>A0A963YUN8_9PROT</name>
<reference evidence="2" key="1">
    <citation type="journal article" date="2021" name="Microorganisms">
        <title>Acidisoma silvae sp. nov. and Acidisomacellulosilytica sp. nov., Two Acidophilic Bacteria Isolated from Decaying Wood, Hydrolyzing Cellulose and Producing Poly-3-hydroxybutyrate.</title>
        <authorList>
            <person name="Mieszkin S."/>
            <person name="Pouder E."/>
            <person name="Uroz S."/>
            <person name="Simon-Colin C."/>
            <person name="Alain K."/>
        </authorList>
    </citation>
    <scope>NUCLEOTIDE SEQUENCE</scope>
    <source>
        <strain evidence="2">HW T2.11</strain>
    </source>
</reference>
<reference evidence="2" key="2">
    <citation type="submission" date="2021-01" db="EMBL/GenBank/DDBJ databases">
        <authorList>
            <person name="Mieszkin S."/>
            <person name="Pouder E."/>
            <person name="Alain K."/>
        </authorList>
    </citation>
    <scope>NUCLEOTIDE SEQUENCE</scope>
    <source>
        <strain evidence="2">HW T2.11</strain>
    </source>
</reference>
<dbReference type="Proteomes" id="UP000708298">
    <property type="component" value="Unassembled WGS sequence"/>
</dbReference>
<dbReference type="EMBL" id="JAESVB010000013">
    <property type="protein sequence ID" value="MCB8877417.1"/>
    <property type="molecule type" value="Genomic_DNA"/>
</dbReference>
<evidence type="ECO:0000313" key="2">
    <source>
        <dbReference type="EMBL" id="MCB8877417.1"/>
    </source>
</evidence>
<evidence type="ECO:0000313" key="3">
    <source>
        <dbReference type="Proteomes" id="UP000708298"/>
    </source>
</evidence>
<accession>A0A963YUN8</accession>
<comment type="caution">
    <text evidence="2">The sequence shown here is derived from an EMBL/GenBank/DDBJ whole genome shotgun (WGS) entry which is preliminary data.</text>
</comment>
<proteinExistence type="predicted"/>
<evidence type="ECO:0000256" key="1">
    <source>
        <dbReference type="SAM" id="MobiDB-lite"/>
    </source>
</evidence>
<gene>
    <name evidence="2" type="ORF">ASILVAE211_19645</name>
</gene>
<feature type="compositionally biased region" description="Basic and acidic residues" evidence="1">
    <location>
        <begin position="20"/>
        <end position="30"/>
    </location>
</feature>
<keyword evidence="3" id="KW-1185">Reference proteome</keyword>
<organism evidence="2 3">
    <name type="scientific">Acidisoma silvae</name>
    <dbReference type="NCBI Taxonomy" id="2802396"/>
    <lineage>
        <taxon>Bacteria</taxon>
        <taxon>Pseudomonadati</taxon>
        <taxon>Pseudomonadota</taxon>
        <taxon>Alphaproteobacteria</taxon>
        <taxon>Acetobacterales</taxon>
        <taxon>Acidocellaceae</taxon>
        <taxon>Acidisoma</taxon>
    </lineage>
</organism>
<dbReference type="RefSeq" id="WP_227323066.1">
    <property type="nucleotide sequence ID" value="NZ_JAESVB010000013.1"/>
</dbReference>
<feature type="region of interest" description="Disordered" evidence="1">
    <location>
        <begin position="1"/>
        <end position="48"/>
    </location>
</feature>